<dbReference type="STRING" id="5722.A2EKX0"/>
<dbReference type="PANTHER" id="PTHR24119">
    <property type="entry name" value="ACYL-COA-BINDING DOMAIN-CONTAINING PROTEIN 6"/>
    <property type="match status" value="1"/>
</dbReference>
<dbReference type="InterPro" id="IPR002110">
    <property type="entry name" value="Ankyrin_rpt"/>
</dbReference>
<sequence>MKIDSNYNNLAEYITIDDLTQLHIQHLLELLQDSFQIFGFESVLYKFCTENITDKFNDYYQRADNEFTNCNNEYSILNLENEKYRKEKDEVNKLINEHTKNKYKKLFASTIVCILFSLFFFLLFIFLCFKNTKIQQIDLKASYNNLLIMVTGSNENNNFTLNCLSNPSKENYRGLLDHVKYINATDHYKRTLLHYACIRNDYDSVIYLLTENADPNIVDIYGKTPLYYAKENGAADIVRALEEKAAKEIDTNKNGFISQLTKQEWFQRLFQFSNKKSNNNIINGSTVLRGKERFV</sequence>
<keyword evidence="4" id="KW-0812">Transmembrane</keyword>
<dbReference type="InterPro" id="IPR036770">
    <property type="entry name" value="Ankyrin_rpt-contain_sf"/>
</dbReference>
<keyword evidence="2" id="KW-0040">ANK repeat</keyword>
<name>A2EKX0_TRIV3</name>
<evidence type="ECO:0000256" key="1">
    <source>
        <dbReference type="ARBA" id="ARBA00023121"/>
    </source>
</evidence>
<dbReference type="Pfam" id="PF12796">
    <property type="entry name" value="Ank_2"/>
    <property type="match status" value="1"/>
</dbReference>
<gene>
    <name evidence="5" type="ORF">TVAG_211280</name>
</gene>
<dbReference type="VEuPathDB" id="TrichDB:TVAG_211280"/>
<dbReference type="SMR" id="A2EKX0"/>
<dbReference type="KEGG" id="tva:4764557"/>
<feature type="repeat" description="ANK" evidence="2">
    <location>
        <begin position="188"/>
        <end position="220"/>
    </location>
</feature>
<evidence type="ECO:0000313" key="6">
    <source>
        <dbReference type="Proteomes" id="UP000001542"/>
    </source>
</evidence>
<dbReference type="AlphaFoldDB" id="A2EKX0"/>
<evidence type="ECO:0000256" key="2">
    <source>
        <dbReference type="PROSITE-ProRule" id="PRU00023"/>
    </source>
</evidence>
<dbReference type="Proteomes" id="UP000001542">
    <property type="component" value="Unassembled WGS sequence"/>
</dbReference>
<keyword evidence="1" id="KW-0446">Lipid-binding</keyword>
<feature type="repeat" description="ANK" evidence="2">
    <location>
        <begin position="221"/>
        <end position="253"/>
    </location>
</feature>
<keyword evidence="4" id="KW-1133">Transmembrane helix</keyword>
<dbReference type="GO" id="GO:0000062">
    <property type="term" value="F:fatty-acyl-CoA binding"/>
    <property type="evidence" value="ECO:0000318"/>
    <property type="project" value="GO_Central"/>
</dbReference>
<dbReference type="Gene3D" id="1.25.40.20">
    <property type="entry name" value="Ankyrin repeat-containing domain"/>
    <property type="match status" value="1"/>
</dbReference>
<protein>
    <submittedName>
        <fullName evidence="5">Uncharacterized protein</fullName>
    </submittedName>
</protein>
<reference evidence="5" key="1">
    <citation type="submission" date="2006-10" db="EMBL/GenBank/DDBJ databases">
        <authorList>
            <person name="Amadeo P."/>
            <person name="Zhao Q."/>
            <person name="Wortman J."/>
            <person name="Fraser-Liggett C."/>
            <person name="Carlton J."/>
        </authorList>
    </citation>
    <scope>NUCLEOTIDE SEQUENCE</scope>
    <source>
        <strain evidence="5">G3</strain>
    </source>
</reference>
<dbReference type="SMART" id="SM00248">
    <property type="entry name" value="ANK"/>
    <property type="match status" value="2"/>
</dbReference>
<dbReference type="PANTHER" id="PTHR24119:SF0">
    <property type="entry name" value="ACYL-COA-BINDING DOMAIN-CONTAINING PROTEIN 6"/>
    <property type="match status" value="1"/>
</dbReference>
<feature type="transmembrane region" description="Helical" evidence="4">
    <location>
        <begin position="106"/>
        <end position="127"/>
    </location>
</feature>
<proteinExistence type="predicted"/>
<organism evidence="5 6">
    <name type="scientific">Trichomonas vaginalis (strain ATCC PRA-98 / G3)</name>
    <dbReference type="NCBI Taxonomy" id="412133"/>
    <lineage>
        <taxon>Eukaryota</taxon>
        <taxon>Metamonada</taxon>
        <taxon>Parabasalia</taxon>
        <taxon>Trichomonadida</taxon>
        <taxon>Trichomonadidae</taxon>
        <taxon>Trichomonas</taxon>
    </lineage>
</organism>
<reference evidence="5" key="2">
    <citation type="journal article" date="2007" name="Science">
        <title>Draft genome sequence of the sexually transmitted pathogen Trichomonas vaginalis.</title>
        <authorList>
            <person name="Carlton J.M."/>
            <person name="Hirt R.P."/>
            <person name="Silva J.C."/>
            <person name="Delcher A.L."/>
            <person name="Schatz M."/>
            <person name="Zhao Q."/>
            <person name="Wortman J.R."/>
            <person name="Bidwell S.L."/>
            <person name="Alsmark U.C.M."/>
            <person name="Besteiro S."/>
            <person name="Sicheritz-Ponten T."/>
            <person name="Noel C.J."/>
            <person name="Dacks J.B."/>
            <person name="Foster P.G."/>
            <person name="Simillion C."/>
            <person name="Van de Peer Y."/>
            <person name="Miranda-Saavedra D."/>
            <person name="Barton G.J."/>
            <person name="Westrop G.D."/>
            <person name="Mueller S."/>
            <person name="Dessi D."/>
            <person name="Fiori P.L."/>
            <person name="Ren Q."/>
            <person name="Paulsen I."/>
            <person name="Zhang H."/>
            <person name="Bastida-Corcuera F.D."/>
            <person name="Simoes-Barbosa A."/>
            <person name="Brown M.T."/>
            <person name="Hayes R.D."/>
            <person name="Mukherjee M."/>
            <person name="Okumura C.Y."/>
            <person name="Schneider R."/>
            <person name="Smith A.J."/>
            <person name="Vanacova S."/>
            <person name="Villalvazo M."/>
            <person name="Haas B.J."/>
            <person name="Pertea M."/>
            <person name="Feldblyum T.V."/>
            <person name="Utterback T.R."/>
            <person name="Shu C.L."/>
            <person name="Osoegawa K."/>
            <person name="de Jong P.J."/>
            <person name="Hrdy I."/>
            <person name="Horvathova L."/>
            <person name="Zubacova Z."/>
            <person name="Dolezal P."/>
            <person name="Malik S.B."/>
            <person name="Logsdon J.M. Jr."/>
            <person name="Henze K."/>
            <person name="Gupta A."/>
            <person name="Wang C.C."/>
            <person name="Dunne R.L."/>
            <person name="Upcroft J.A."/>
            <person name="Upcroft P."/>
            <person name="White O."/>
            <person name="Salzberg S.L."/>
            <person name="Tang P."/>
            <person name="Chiu C.-H."/>
            <person name="Lee Y.-S."/>
            <person name="Embley T.M."/>
            <person name="Coombs G.H."/>
            <person name="Mottram J.C."/>
            <person name="Tachezy J."/>
            <person name="Fraser-Liggett C.M."/>
            <person name="Johnson P.J."/>
        </authorList>
    </citation>
    <scope>NUCLEOTIDE SEQUENCE [LARGE SCALE GENOMIC DNA]</scope>
    <source>
        <strain evidence="5">G3</strain>
    </source>
</reference>
<feature type="coiled-coil region" evidence="3">
    <location>
        <begin position="74"/>
        <end position="101"/>
    </location>
</feature>
<keyword evidence="4" id="KW-0472">Membrane</keyword>
<evidence type="ECO:0000256" key="3">
    <source>
        <dbReference type="SAM" id="Coils"/>
    </source>
</evidence>
<keyword evidence="3" id="KW-0175">Coiled coil</keyword>
<dbReference type="InParanoid" id="A2EKX0"/>
<dbReference type="VEuPathDB" id="TrichDB:TVAGG3_1014440"/>
<dbReference type="RefSeq" id="XP_001318901.1">
    <property type="nucleotide sequence ID" value="XM_001318866.1"/>
</dbReference>
<keyword evidence="6" id="KW-1185">Reference proteome</keyword>
<evidence type="ECO:0000313" key="5">
    <source>
        <dbReference type="EMBL" id="EAY06678.1"/>
    </source>
</evidence>
<dbReference type="SUPFAM" id="SSF48403">
    <property type="entry name" value="Ankyrin repeat"/>
    <property type="match status" value="1"/>
</dbReference>
<dbReference type="PROSITE" id="PS50088">
    <property type="entry name" value="ANK_REPEAT"/>
    <property type="match status" value="2"/>
</dbReference>
<evidence type="ECO:0000256" key="4">
    <source>
        <dbReference type="SAM" id="Phobius"/>
    </source>
</evidence>
<dbReference type="EMBL" id="DS113417">
    <property type="protein sequence ID" value="EAY06678.1"/>
    <property type="molecule type" value="Genomic_DNA"/>
</dbReference>
<accession>A2EKX0</accession>